<keyword evidence="2 3" id="KW-0694">RNA-binding</keyword>
<dbReference type="NCBIfam" id="NF007495">
    <property type="entry name" value="PRK10089.1-4"/>
    <property type="match status" value="1"/>
</dbReference>
<dbReference type="SUPFAM" id="SSF50249">
    <property type="entry name" value="Nucleic acid-binding proteins"/>
    <property type="match status" value="1"/>
</dbReference>
<dbReference type="AlphaFoldDB" id="A0A179DID6"/>
<name>A0A179DID6_9SPHI</name>
<reference evidence="5 6" key="2">
    <citation type="submission" date="2016-06" db="EMBL/GenBank/DDBJ databases">
        <title>Pedobacter psychrophilus sp. nov., isolated from Antarctic fragmentary rock.</title>
        <authorList>
            <person name="Svec P."/>
        </authorList>
    </citation>
    <scope>NUCLEOTIDE SEQUENCE [LARGE SCALE GENOMIC DNA]</scope>
    <source>
        <strain evidence="5 6">CCM 8644</strain>
    </source>
</reference>
<dbReference type="RefSeq" id="WP_068822057.1">
    <property type="nucleotide sequence ID" value="NZ_LWHJ01000022.1"/>
</dbReference>
<evidence type="ECO:0000259" key="4">
    <source>
        <dbReference type="PROSITE" id="PS50886"/>
    </source>
</evidence>
<dbReference type="Pfam" id="PF01588">
    <property type="entry name" value="tRNA_bind"/>
    <property type="match status" value="1"/>
</dbReference>
<dbReference type="GO" id="GO:0000049">
    <property type="term" value="F:tRNA binding"/>
    <property type="evidence" value="ECO:0007669"/>
    <property type="project" value="UniProtKB-UniRule"/>
</dbReference>
<proteinExistence type="predicted"/>
<dbReference type="InterPro" id="IPR008231">
    <property type="entry name" value="CsaA"/>
</dbReference>
<organism evidence="5 6">
    <name type="scientific">Pedobacter psychrophilus</name>
    <dbReference type="NCBI Taxonomy" id="1826909"/>
    <lineage>
        <taxon>Bacteria</taxon>
        <taxon>Pseudomonadati</taxon>
        <taxon>Bacteroidota</taxon>
        <taxon>Sphingobacteriia</taxon>
        <taxon>Sphingobacteriales</taxon>
        <taxon>Sphingobacteriaceae</taxon>
        <taxon>Pedobacter</taxon>
    </lineage>
</organism>
<dbReference type="FunFam" id="2.40.50.140:FF:000165">
    <property type="entry name" value="Chaperone CsaA"/>
    <property type="match status" value="1"/>
</dbReference>
<reference evidence="5 6" key="1">
    <citation type="submission" date="2016-04" db="EMBL/GenBank/DDBJ databases">
        <authorList>
            <person name="Evans L.H."/>
            <person name="Alamgir A."/>
            <person name="Owens N."/>
            <person name="Weber N.D."/>
            <person name="Virtaneva K."/>
            <person name="Barbian K."/>
            <person name="Babar A."/>
            <person name="Rosenke K."/>
        </authorList>
    </citation>
    <scope>NUCLEOTIDE SEQUENCE [LARGE SCALE GENOMIC DNA]</scope>
    <source>
        <strain evidence="5 6">CCM 8644</strain>
    </source>
</reference>
<dbReference type="NCBIfam" id="TIGR02222">
    <property type="entry name" value="chap_CsaA"/>
    <property type="match status" value="1"/>
</dbReference>
<dbReference type="PROSITE" id="PS50886">
    <property type="entry name" value="TRBD"/>
    <property type="match status" value="1"/>
</dbReference>
<dbReference type="InterPro" id="IPR002547">
    <property type="entry name" value="tRNA-bd_dom"/>
</dbReference>
<dbReference type="NCBIfam" id="NF007494">
    <property type="entry name" value="PRK10089.1-3"/>
    <property type="match status" value="1"/>
</dbReference>
<accession>A0A179DID6</accession>
<keyword evidence="1 3" id="KW-0820">tRNA-binding</keyword>
<keyword evidence="6" id="KW-1185">Reference proteome</keyword>
<evidence type="ECO:0000256" key="3">
    <source>
        <dbReference type="PROSITE-ProRule" id="PRU00209"/>
    </source>
</evidence>
<protein>
    <submittedName>
        <fullName evidence="5">tRNA-binding protein</fullName>
    </submittedName>
</protein>
<evidence type="ECO:0000313" key="6">
    <source>
        <dbReference type="Proteomes" id="UP000078459"/>
    </source>
</evidence>
<dbReference type="CDD" id="cd02798">
    <property type="entry name" value="tRNA_bind_CsaA"/>
    <property type="match status" value="1"/>
</dbReference>
<dbReference type="EMBL" id="LWHJ01000022">
    <property type="protein sequence ID" value="OAQ40827.1"/>
    <property type="molecule type" value="Genomic_DNA"/>
</dbReference>
<sequence>MQNITDKLLINWDDFSKIDIRTGTIIKAEIFEEVKNPAIKLWIDFGALGVKKSSAQITKFYKPESLIGKQIIAVVNFPIKQIANFMSECLVLGSVDDDKNVILLSSDSLVKNGLRIS</sequence>
<dbReference type="PANTHER" id="PTHR11586">
    <property type="entry name" value="TRNA-AMINOACYLATION COFACTOR ARC1 FAMILY MEMBER"/>
    <property type="match status" value="1"/>
</dbReference>
<dbReference type="PANTHER" id="PTHR11586:SF37">
    <property type="entry name" value="TRNA-BINDING DOMAIN-CONTAINING PROTEIN"/>
    <property type="match status" value="1"/>
</dbReference>
<feature type="domain" description="TRNA-binding" evidence="4">
    <location>
        <begin position="14"/>
        <end position="117"/>
    </location>
</feature>
<gene>
    <name evidence="5" type="ORF">A5893_07795</name>
</gene>
<evidence type="ECO:0000256" key="1">
    <source>
        <dbReference type="ARBA" id="ARBA00022555"/>
    </source>
</evidence>
<comment type="caution">
    <text evidence="5">The sequence shown here is derived from an EMBL/GenBank/DDBJ whole genome shotgun (WGS) entry which is preliminary data.</text>
</comment>
<dbReference type="Gene3D" id="2.40.50.140">
    <property type="entry name" value="Nucleic acid-binding proteins"/>
    <property type="match status" value="1"/>
</dbReference>
<dbReference type="InterPro" id="IPR051270">
    <property type="entry name" value="Tyrosine-tRNA_ligase_regulator"/>
</dbReference>
<evidence type="ECO:0000256" key="2">
    <source>
        <dbReference type="ARBA" id="ARBA00022884"/>
    </source>
</evidence>
<dbReference type="InterPro" id="IPR012340">
    <property type="entry name" value="NA-bd_OB-fold"/>
</dbReference>
<dbReference type="Proteomes" id="UP000078459">
    <property type="component" value="Unassembled WGS sequence"/>
</dbReference>
<dbReference type="STRING" id="1826909.A5893_07795"/>
<dbReference type="OrthoDB" id="9794564at2"/>
<evidence type="ECO:0000313" key="5">
    <source>
        <dbReference type="EMBL" id="OAQ40827.1"/>
    </source>
</evidence>